<evidence type="ECO:0000259" key="2">
    <source>
        <dbReference type="Pfam" id="PF09851"/>
    </source>
</evidence>
<dbReference type="EMBL" id="LAZR01023027">
    <property type="protein sequence ID" value="KKL79910.1"/>
    <property type="molecule type" value="Genomic_DNA"/>
</dbReference>
<evidence type="ECO:0000313" key="3">
    <source>
        <dbReference type="EMBL" id="KKL79910.1"/>
    </source>
</evidence>
<dbReference type="AlphaFoldDB" id="A0A0F9HDZ5"/>
<dbReference type="InterPro" id="IPR018649">
    <property type="entry name" value="SHOCT"/>
</dbReference>
<keyword evidence="1" id="KW-0472">Membrane</keyword>
<accession>A0A0F9HDZ5</accession>
<reference evidence="3" key="1">
    <citation type="journal article" date="2015" name="Nature">
        <title>Complex archaea that bridge the gap between prokaryotes and eukaryotes.</title>
        <authorList>
            <person name="Spang A."/>
            <person name="Saw J.H."/>
            <person name="Jorgensen S.L."/>
            <person name="Zaremba-Niedzwiedzka K."/>
            <person name="Martijn J."/>
            <person name="Lind A.E."/>
            <person name="van Eijk R."/>
            <person name="Schleper C."/>
            <person name="Guy L."/>
            <person name="Ettema T.J."/>
        </authorList>
    </citation>
    <scope>NUCLEOTIDE SEQUENCE</scope>
</reference>
<comment type="caution">
    <text evidence="3">The sequence shown here is derived from an EMBL/GenBank/DDBJ whole genome shotgun (WGS) entry which is preliminary data.</text>
</comment>
<feature type="transmembrane region" description="Helical" evidence="1">
    <location>
        <begin position="20"/>
        <end position="46"/>
    </location>
</feature>
<dbReference type="Pfam" id="PF09851">
    <property type="entry name" value="SHOCT"/>
    <property type="match status" value="1"/>
</dbReference>
<name>A0A0F9HDZ5_9ZZZZ</name>
<proteinExistence type="predicted"/>
<keyword evidence="1" id="KW-0812">Transmembrane</keyword>
<keyword evidence="1" id="KW-1133">Transmembrane helix</keyword>
<gene>
    <name evidence="3" type="ORF">LCGC14_2010080</name>
</gene>
<protein>
    <recommendedName>
        <fullName evidence="2">SHOCT domain-containing protein</fullName>
    </recommendedName>
</protein>
<evidence type="ECO:0000256" key="1">
    <source>
        <dbReference type="SAM" id="Phobius"/>
    </source>
</evidence>
<organism evidence="3">
    <name type="scientific">marine sediment metagenome</name>
    <dbReference type="NCBI Taxonomy" id="412755"/>
    <lineage>
        <taxon>unclassified sequences</taxon>
        <taxon>metagenomes</taxon>
        <taxon>ecological metagenomes</taxon>
    </lineage>
</organism>
<sequence>MILLMMHAGNMMDNGNSWGGGFGMFFMLIFWIIIIVGIVFLVVWLVNQNSRKTPTSSEKSALDILKERYARGEISKNEFEEKKKDLV</sequence>
<feature type="domain" description="SHOCT" evidence="2">
    <location>
        <begin position="61"/>
        <end position="86"/>
    </location>
</feature>